<accession>A0A4Q1V7I8</accession>
<sequence>MAKSPKRAAASAGGNLKMSLKLDPAKIKRIQQCLKKGQLTITVAKVSSVARGENGYKYD</sequence>
<reference evidence="1 2" key="1">
    <citation type="submission" date="2017-03" db="EMBL/GenBank/DDBJ databases">
        <authorList>
            <person name="Safronova V.I."/>
            <person name="Sazanova A.L."/>
            <person name="Chirak E.R."/>
        </authorList>
    </citation>
    <scope>NUCLEOTIDE SEQUENCE [LARGE SCALE GENOMIC DNA]</scope>
    <source>
        <strain evidence="1 2">Opo-243</strain>
    </source>
</reference>
<dbReference type="RefSeq" id="WP_129271391.1">
    <property type="nucleotide sequence ID" value="NZ_MZXW01000017.1"/>
</dbReference>
<protein>
    <submittedName>
        <fullName evidence="1">Uncharacterized protein</fullName>
    </submittedName>
</protein>
<proteinExistence type="predicted"/>
<keyword evidence="2" id="KW-1185">Reference proteome</keyword>
<dbReference type="EMBL" id="MZXW01000017">
    <property type="protein sequence ID" value="RXT47855.1"/>
    <property type="molecule type" value="Genomic_DNA"/>
</dbReference>
<evidence type="ECO:0000313" key="1">
    <source>
        <dbReference type="EMBL" id="RXT47855.1"/>
    </source>
</evidence>
<organism evidence="1 2">
    <name type="scientific">Bradyrhizobium betae</name>
    <dbReference type="NCBI Taxonomy" id="244734"/>
    <lineage>
        <taxon>Bacteria</taxon>
        <taxon>Pseudomonadati</taxon>
        <taxon>Pseudomonadota</taxon>
        <taxon>Alphaproteobacteria</taxon>
        <taxon>Hyphomicrobiales</taxon>
        <taxon>Nitrobacteraceae</taxon>
        <taxon>Bradyrhizobium</taxon>
    </lineage>
</organism>
<dbReference type="AlphaFoldDB" id="A0A4Q1V7I8"/>
<gene>
    <name evidence="1" type="ORF">B5V03_16500</name>
</gene>
<comment type="caution">
    <text evidence="1">The sequence shown here is derived from an EMBL/GenBank/DDBJ whole genome shotgun (WGS) entry which is preliminary data.</text>
</comment>
<dbReference type="Proteomes" id="UP000290819">
    <property type="component" value="Unassembled WGS sequence"/>
</dbReference>
<evidence type="ECO:0000313" key="2">
    <source>
        <dbReference type="Proteomes" id="UP000290819"/>
    </source>
</evidence>
<name>A0A4Q1V7I8_9BRAD</name>